<evidence type="ECO:0000256" key="1">
    <source>
        <dbReference type="ARBA" id="ARBA00007074"/>
    </source>
</evidence>
<gene>
    <name evidence="10" type="ORF">SAMN04489866_11056</name>
</gene>
<evidence type="ECO:0000259" key="8">
    <source>
        <dbReference type="PROSITE" id="PS51272"/>
    </source>
</evidence>
<dbReference type="SUPFAM" id="SSF54001">
    <property type="entry name" value="Cysteine proteinases"/>
    <property type="match status" value="1"/>
</dbReference>
<dbReference type="PANTHER" id="PTHR43308">
    <property type="entry name" value="OUTER MEMBRANE PROTEIN ALPHA-RELATED"/>
    <property type="match status" value="1"/>
</dbReference>
<evidence type="ECO:0000256" key="4">
    <source>
        <dbReference type="ARBA" id="ARBA00022801"/>
    </source>
</evidence>
<dbReference type="PANTHER" id="PTHR43308:SF5">
    <property type="entry name" value="S-LAYER PROTEIN _ PEPTIDOGLYCAN ENDO-BETA-N-ACETYLGLUCOSAMINIDASE"/>
    <property type="match status" value="1"/>
</dbReference>
<dbReference type="Gene3D" id="3.90.1720.10">
    <property type="entry name" value="endopeptidase domain like (from Nostoc punctiforme)"/>
    <property type="match status" value="1"/>
</dbReference>
<evidence type="ECO:0000256" key="5">
    <source>
        <dbReference type="ARBA" id="ARBA00022807"/>
    </source>
</evidence>
<dbReference type="InterPro" id="IPR038765">
    <property type="entry name" value="Papain-like_cys_pep_sf"/>
</dbReference>
<dbReference type="Pfam" id="PF01473">
    <property type="entry name" value="Choline_bind_1"/>
    <property type="match status" value="2"/>
</dbReference>
<dbReference type="PROSITE" id="PS51935">
    <property type="entry name" value="NLPC_P60"/>
    <property type="match status" value="1"/>
</dbReference>
<keyword evidence="5" id="KW-0788">Thiol protease</keyword>
<name>A0A1G6YRT2_PEPNI</name>
<feature type="domain" description="SLH" evidence="8">
    <location>
        <begin position="192"/>
        <end position="255"/>
    </location>
</feature>
<evidence type="ECO:0000313" key="10">
    <source>
        <dbReference type="EMBL" id="SDD93078.1"/>
    </source>
</evidence>
<evidence type="ECO:0000256" key="2">
    <source>
        <dbReference type="ARBA" id="ARBA00022670"/>
    </source>
</evidence>
<dbReference type="STRING" id="2741.SAMN04489866_11056"/>
<keyword evidence="7" id="KW-0732">Signal</keyword>
<feature type="chain" id="PRO_5011449282" evidence="7">
    <location>
        <begin position="31"/>
        <end position="553"/>
    </location>
</feature>
<feature type="domain" description="SLH" evidence="8">
    <location>
        <begin position="92"/>
        <end position="152"/>
    </location>
</feature>
<keyword evidence="3" id="KW-0677">Repeat</keyword>
<evidence type="ECO:0000259" key="9">
    <source>
        <dbReference type="PROSITE" id="PS51935"/>
    </source>
</evidence>
<feature type="domain" description="SLH" evidence="8">
    <location>
        <begin position="28"/>
        <end position="91"/>
    </location>
</feature>
<dbReference type="Gene3D" id="2.10.270.10">
    <property type="entry name" value="Cholin Binding"/>
    <property type="match status" value="1"/>
</dbReference>
<keyword evidence="11" id="KW-1185">Reference proteome</keyword>
<dbReference type="AlphaFoldDB" id="A0A1G6YRT2"/>
<keyword evidence="4" id="KW-0378">Hydrolase</keyword>
<organism evidence="10 11">
    <name type="scientific">Peptococcus niger</name>
    <dbReference type="NCBI Taxonomy" id="2741"/>
    <lineage>
        <taxon>Bacteria</taxon>
        <taxon>Bacillati</taxon>
        <taxon>Bacillota</taxon>
        <taxon>Clostridia</taxon>
        <taxon>Eubacteriales</taxon>
        <taxon>Peptococcaceae</taxon>
        <taxon>Peptococcus</taxon>
    </lineage>
</organism>
<dbReference type="InterPro" id="IPR001119">
    <property type="entry name" value="SLH_dom"/>
</dbReference>
<dbReference type="EMBL" id="FNAF01000010">
    <property type="protein sequence ID" value="SDD93078.1"/>
    <property type="molecule type" value="Genomic_DNA"/>
</dbReference>
<dbReference type="InterPro" id="IPR000064">
    <property type="entry name" value="NLP_P60_dom"/>
</dbReference>
<comment type="similarity">
    <text evidence="1">Belongs to the peptidase C40 family.</text>
</comment>
<dbReference type="GO" id="GO:0006508">
    <property type="term" value="P:proteolysis"/>
    <property type="evidence" value="ECO:0007669"/>
    <property type="project" value="UniProtKB-KW"/>
</dbReference>
<reference evidence="10 11" key="1">
    <citation type="submission" date="2016-10" db="EMBL/GenBank/DDBJ databases">
        <authorList>
            <person name="de Groot N.N."/>
        </authorList>
    </citation>
    <scope>NUCLEOTIDE SEQUENCE [LARGE SCALE GENOMIC DNA]</scope>
    <source>
        <strain evidence="10 11">DSM 20475</strain>
    </source>
</reference>
<protein>
    <submittedName>
        <fullName evidence="10">Putative cell wall binding repeat-containing protein</fullName>
    </submittedName>
</protein>
<dbReference type="InterPro" id="IPR018337">
    <property type="entry name" value="Cell_wall/Cho-bd_repeat"/>
</dbReference>
<dbReference type="OrthoDB" id="2112962at2"/>
<evidence type="ECO:0000256" key="6">
    <source>
        <dbReference type="SAM" id="MobiDB-lite"/>
    </source>
</evidence>
<accession>A0A1G6YRT2</accession>
<evidence type="ECO:0000256" key="7">
    <source>
        <dbReference type="SAM" id="SignalP"/>
    </source>
</evidence>
<feature type="region of interest" description="Disordered" evidence="6">
    <location>
        <begin position="144"/>
        <end position="184"/>
    </location>
</feature>
<dbReference type="GO" id="GO:0008234">
    <property type="term" value="F:cysteine-type peptidase activity"/>
    <property type="evidence" value="ECO:0007669"/>
    <property type="project" value="UniProtKB-KW"/>
</dbReference>
<proteinExistence type="inferred from homology"/>
<dbReference type="Pfam" id="PF00395">
    <property type="entry name" value="SLH"/>
    <property type="match status" value="3"/>
</dbReference>
<sequence>MKHLSFLQAHWRKVLATLAIALLTPTLAWAATYADTQGHWAVMSIEKAQSLNLVSGYEDGSFRPDANVTRAEFIAFLNRAHKVKPASPDQPLYADVAESAWYANDVRAAQAKGYIGLFDTEMLQPNVPITREEVARLTDDLLAGNKAETGPDSETDLTSDQDASDKAKDGDSEALAKTAPESEKERRAAAKALTFIDSDTIAPECRNAVANLLEGGYLSGYPDKTFRPQNKITRAEAISIILRSIHQNPTVAIPGQSAPVQENGKTYLIDQKSGLRIEAPQSRNGRLTIGDRTYWLNPDASLKLGWIQEKGHTYYATEANGLTRGWQQIDGKTYYFSPYSYERFENGVFSTGTQAHWFGQDGVVLSGNRPGGHKGKPIYWAPPTAEELNNAWLKGPDTSRRFLGQAVANYAAKREGLPFKWFGCDLNDPSGVYCCGAVYSAYKEMGIATMPPSASNIRADKGYRMVKDQYLTAPNYGGKYIPSSFSQMWPGDVSYSFQPSLGYGYNHAALFLGFNNGRPIVAHATLADGFIVEPADIITSVWGYAYINGVRYV</sequence>
<dbReference type="PROSITE" id="PS51272">
    <property type="entry name" value="SLH"/>
    <property type="match status" value="3"/>
</dbReference>
<evidence type="ECO:0000256" key="3">
    <source>
        <dbReference type="ARBA" id="ARBA00022737"/>
    </source>
</evidence>
<feature type="signal peptide" evidence="7">
    <location>
        <begin position="1"/>
        <end position="30"/>
    </location>
</feature>
<evidence type="ECO:0000313" key="11">
    <source>
        <dbReference type="Proteomes" id="UP000198995"/>
    </source>
</evidence>
<feature type="domain" description="NlpC/P60" evidence="9">
    <location>
        <begin position="401"/>
        <end position="553"/>
    </location>
</feature>
<dbReference type="RefSeq" id="WP_091792152.1">
    <property type="nucleotide sequence ID" value="NZ_FNAF01000010.1"/>
</dbReference>
<dbReference type="Proteomes" id="UP000198995">
    <property type="component" value="Unassembled WGS sequence"/>
</dbReference>
<dbReference type="SUPFAM" id="SSF69360">
    <property type="entry name" value="Cell wall binding repeat"/>
    <property type="match status" value="1"/>
</dbReference>
<dbReference type="InterPro" id="IPR051465">
    <property type="entry name" value="Cell_Envelope_Struct_Comp"/>
</dbReference>
<keyword evidence="2" id="KW-0645">Protease</keyword>